<dbReference type="Gene3D" id="2.60.120.200">
    <property type="match status" value="1"/>
</dbReference>
<sequence>MISILRSTIIATCILLNSCSSKKIIHDNVLKDKSNWVIEQQPGGEVLFGNKSIEVIDAKGCTIWFKNKLKGAIKIQYDITIIDKGGIYDRVSDMNCFWMATDPHNPQNFFKESRQRAGYFPNYHHLKLYYVGYGGHHNTKTRFRRYNGDINRPLLPEHDLSDEKFMIIPNKTVQIEIIVKDNYTSYSREGEKIFEIVDSEPYKSGYFGFRTVNNHMKIENFKVTQLN</sequence>
<accession>A0A8J6Q6P7</accession>
<keyword evidence="3" id="KW-1185">Reference proteome</keyword>
<gene>
    <name evidence="2" type="ORF">ICJ84_09510</name>
</gene>
<feature type="domain" description="DUF6250" evidence="1">
    <location>
        <begin position="57"/>
        <end position="221"/>
    </location>
</feature>
<name>A0A8J6Q6P7_9FLAO</name>
<reference evidence="2" key="2">
    <citation type="submission" date="2020-09" db="EMBL/GenBank/DDBJ databases">
        <authorList>
            <person name="Wu Z."/>
        </authorList>
    </citation>
    <scope>NUCLEOTIDE SEQUENCE</scope>
    <source>
        <strain evidence="2">SC17</strain>
    </source>
</reference>
<organism evidence="2 3">
    <name type="scientific">Aestuariibaculum suncheonense</name>
    <dbReference type="NCBI Taxonomy" id="1028745"/>
    <lineage>
        <taxon>Bacteria</taxon>
        <taxon>Pseudomonadati</taxon>
        <taxon>Bacteroidota</taxon>
        <taxon>Flavobacteriia</taxon>
        <taxon>Flavobacteriales</taxon>
        <taxon>Flavobacteriaceae</taxon>
    </lineage>
</organism>
<evidence type="ECO:0000313" key="3">
    <source>
        <dbReference type="Proteomes" id="UP000602057"/>
    </source>
</evidence>
<dbReference type="EMBL" id="JACVXC010000003">
    <property type="protein sequence ID" value="MBD0835673.1"/>
    <property type="molecule type" value="Genomic_DNA"/>
</dbReference>
<dbReference type="InterPro" id="IPR046217">
    <property type="entry name" value="DUF6250"/>
</dbReference>
<dbReference type="Pfam" id="PF19763">
    <property type="entry name" value="DUF6250"/>
    <property type="match status" value="1"/>
</dbReference>
<reference evidence="2" key="1">
    <citation type="journal article" date="2013" name="Int. J. Syst. Evol. Microbiol.">
        <title>Aestuariibaculum suncheonense gen. nov., sp. nov., a marine bacterium of the family Flavobacteriaceae isolated from a tidal flat and emended descriptions of the genera Gaetbulibacter and Tamlana.</title>
        <authorList>
            <person name="Jeong S.H."/>
            <person name="Park M.S."/>
            <person name="Jin H.M."/>
            <person name="Lee K."/>
            <person name="Park W."/>
            <person name="Jeon C.O."/>
        </authorList>
    </citation>
    <scope>NUCLEOTIDE SEQUENCE</scope>
    <source>
        <strain evidence="2">SC17</strain>
    </source>
</reference>
<comment type="caution">
    <text evidence="2">The sequence shown here is derived from an EMBL/GenBank/DDBJ whole genome shotgun (WGS) entry which is preliminary data.</text>
</comment>
<evidence type="ECO:0000259" key="1">
    <source>
        <dbReference type="Pfam" id="PF19763"/>
    </source>
</evidence>
<protein>
    <recommendedName>
        <fullName evidence="1">DUF6250 domain-containing protein</fullName>
    </recommendedName>
</protein>
<dbReference type="AlphaFoldDB" id="A0A8J6Q6P7"/>
<proteinExistence type="predicted"/>
<evidence type="ECO:0000313" key="2">
    <source>
        <dbReference type="EMBL" id="MBD0835673.1"/>
    </source>
</evidence>
<dbReference type="Proteomes" id="UP000602057">
    <property type="component" value="Unassembled WGS sequence"/>
</dbReference>
<dbReference type="RefSeq" id="WP_188216163.1">
    <property type="nucleotide sequence ID" value="NZ_BAABGH010000011.1"/>
</dbReference>